<dbReference type="Gene3D" id="3.30.2010.10">
    <property type="entry name" value="Metalloproteases ('zincins'), catalytic domain"/>
    <property type="match status" value="1"/>
</dbReference>
<reference evidence="2 3" key="1">
    <citation type="submission" date="2015-04" db="EMBL/GenBank/DDBJ databases">
        <title>The complete genome sequence of the rumen methanogen Methanobrevibacter millerae SM9.</title>
        <authorList>
            <person name="Leahy S.C."/>
            <person name="Kelly W.J."/>
            <person name="Pacheco D.M."/>
            <person name="Li D."/>
            <person name="Altermann E."/>
            <person name="Attwood G.T."/>
        </authorList>
    </citation>
    <scope>NUCLEOTIDE SEQUENCE [LARGE SCALE GENOMIC DNA]</scope>
    <source>
        <strain evidence="2 3">SM9</strain>
    </source>
</reference>
<evidence type="ECO:0000313" key="3">
    <source>
        <dbReference type="Proteomes" id="UP000067738"/>
    </source>
</evidence>
<dbReference type="EMBL" id="CP011266">
    <property type="protein sequence ID" value="ALT69699.1"/>
    <property type="molecule type" value="Genomic_DNA"/>
</dbReference>
<name>A0A0U2TV95_9EURY</name>
<feature type="domain" description="YgjP-like metallopeptidase" evidence="1">
    <location>
        <begin position="17"/>
        <end position="221"/>
    </location>
</feature>
<dbReference type="RefSeq" id="WP_058739918.1">
    <property type="nucleotide sequence ID" value="NZ_CP011266.1"/>
</dbReference>
<dbReference type="PANTHER" id="PTHR30399">
    <property type="entry name" value="UNCHARACTERIZED PROTEIN YGJP"/>
    <property type="match status" value="1"/>
</dbReference>
<keyword evidence="3" id="KW-1185">Reference proteome</keyword>
<dbReference type="InterPro" id="IPR053136">
    <property type="entry name" value="UTP_pyrophosphatase-like"/>
</dbReference>
<sequence length="221" mass="26184">MEINGINITVQRKNIKNMYLRVLPPEGSVKISAPYFISDDAIIEFVNSRMDWILDKQAKIKNKEYIPPLKYVNGEKHMLWGDEYNLQLISNNIKTAFVKENTLYLPVSKRSKQKNRQKTLEDFYRIELQKEIANIYDKCTGIVGMEPYEVKIRKMKNWGNCKQNKIITLNLNLAKKPKICLEYVFIHELCHLIEFNHSKNFKILMDKNCPNWREIKKILNS</sequence>
<organism evidence="2 3">
    <name type="scientific">Methanobrevibacter millerae</name>
    <dbReference type="NCBI Taxonomy" id="230361"/>
    <lineage>
        <taxon>Archaea</taxon>
        <taxon>Methanobacteriati</taxon>
        <taxon>Methanobacteriota</taxon>
        <taxon>Methanomada group</taxon>
        <taxon>Methanobacteria</taxon>
        <taxon>Methanobacteriales</taxon>
        <taxon>Methanobacteriaceae</taxon>
        <taxon>Methanobrevibacter</taxon>
    </lineage>
</organism>
<evidence type="ECO:0000313" key="2">
    <source>
        <dbReference type="EMBL" id="ALT69699.1"/>
    </source>
</evidence>
<dbReference type="PATRIC" id="fig|230361.4.peg.1997"/>
<dbReference type="OrthoDB" id="308128at2157"/>
<protein>
    <recommendedName>
        <fullName evidence="1">YgjP-like metallopeptidase domain-containing protein</fullName>
    </recommendedName>
</protein>
<proteinExistence type="predicted"/>
<dbReference type="InterPro" id="IPR002725">
    <property type="entry name" value="YgjP-like_metallopeptidase"/>
</dbReference>
<dbReference type="CDD" id="cd07344">
    <property type="entry name" value="M48_yhfN_like"/>
    <property type="match status" value="1"/>
</dbReference>
<dbReference type="Pfam" id="PF01863">
    <property type="entry name" value="YgjP-like"/>
    <property type="match status" value="1"/>
</dbReference>
<dbReference type="PANTHER" id="PTHR30399:SF1">
    <property type="entry name" value="UTP PYROPHOSPHATASE"/>
    <property type="match status" value="1"/>
</dbReference>
<dbReference type="Proteomes" id="UP000067738">
    <property type="component" value="Chromosome"/>
</dbReference>
<accession>A0A0U2TV95</accession>
<dbReference type="AlphaFoldDB" id="A0A0U2TV95"/>
<dbReference type="GeneID" id="26736887"/>
<dbReference type="KEGG" id="mmil:sm9_1933"/>
<evidence type="ECO:0000259" key="1">
    <source>
        <dbReference type="Pfam" id="PF01863"/>
    </source>
</evidence>
<gene>
    <name evidence="2" type="ORF">sm9_1933</name>
</gene>